<organism evidence="2 3">
    <name type="scientific">Sphagnum jensenii</name>
    <dbReference type="NCBI Taxonomy" id="128206"/>
    <lineage>
        <taxon>Eukaryota</taxon>
        <taxon>Viridiplantae</taxon>
        <taxon>Streptophyta</taxon>
        <taxon>Embryophyta</taxon>
        <taxon>Bryophyta</taxon>
        <taxon>Sphagnophytina</taxon>
        <taxon>Sphagnopsida</taxon>
        <taxon>Sphagnales</taxon>
        <taxon>Sphagnaceae</taxon>
        <taxon>Sphagnum</taxon>
    </lineage>
</organism>
<feature type="compositionally biased region" description="Basic and acidic residues" evidence="1">
    <location>
        <begin position="35"/>
        <end position="48"/>
    </location>
</feature>
<keyword evidence="3" id="KW-1185">Reference proteome</keyword>
<evidence type="ECO:0000313" key="3">
    <source>
        <dbReference type="Proteomes" id="UP001497522"/>
    </source>
</evidence>
<protein>
    <submittedName>
        <fullName evidence="2">Uncharacterized protein</fullName>
    </submittedName>
</protein>
<proteinExistence type="predicted"/>
<dbReference type="Proteomes" id="UP001497522">
    <property type="component" value="Chromosome 11"/>
</dbReference>
<feature type="compositionally biased region" description="Polar residues" evidence="1">
    <location>
        <begin position="1"/>
        <end position="32"/>
    </location>
</feature>
<reference evidence="2" key="1">
    <citation type="submission" date="2024-03" db="EMBL/GenBank/DDBJ databases">
        <authorList>
            <consortium name="ELIXIR-Norway"/>
            <consortium name="Elixir Norway"/>
        </authorList>
    </citation>
    <scope>NUCLEOTIDE SEQUENCE</scope>
</reference>
<evidence type="ECO:0000313" key="2">
    <source>
        <dbReference type="EMBL" id="CAK9861010.1"/>
    </source>
</evidence>
<dbReference type="EMBL" id="OZ023712">
    <property type="protein sequence ID" value="CAK9861010.1"/>
    <property type="molecule type" value="Genomic_DNA"/>
</dbReference>
<name>A0ABP1AEP1_9BRYO</name>
<accession>A0ABP1AEP1</accession>
<sequence>MGRIRQYSTLASGTPLSINDSRGRQATGSSAMHTMAERDSNNNARELEAPPVMPTDLVKMRPGVFISEVVDQYRGHLTKH</sequence>
<gene>
    <name evidence="2" type="ORF">CSSPJE1EN2_LOCUS4005</name>
</gene>
<feature type="region of interest" description="Disordered" evidence="1">
    <location>
        <begin position="1"/>
        <end position="48"/>
    </location>
</feature>
<evidence type="ECO:0000256" key="1">
    <source>
        <dbReference type="SAM" id="MobiDB-lite"/>
    </source>
</evidence>